<keyword evidence="2" id="KW-1185">Reference proteome</keyword>
<evidence type="ECO:0000313" key="2">
    <source>
        <dbReference type="Proteomes" id="UP000311008"/>
    </source>
</evidence>
<dbReference type="SUPFAM" id="SSF47413">
    <property type="entry name" value="lambda repressor-like DNA-binding domains"/>
    <property type="match status" value="1"/>
</dbReference>
<dbReference type="KEGG" id="mmec:FIU01_08655"/>
<reference evidence="2" key="1">
    <citation type="journal article" date="2019" name="ISME J.">
        <title>Evolution in action: habitat transition from sediment to the pelagial leads to genome streamlining in Methylophilaceae.</title>
        <authorList>
            <person name="Salcher M."/>
            <person name="Schaefle D."/>
            <person name="Kaspar M."/>
            <person name="Neuenschwander S.M."/>
            <person name="Ghai R."/>
        </authorList>
    </citation>
    <scope>NUCLEOTIDE SEQUENCE [LARGE SCALE GENOMIC DNA]</scope>
    <source>
        <strain evidence="2">MMS-M-51</strain>
    </source>
</reference>
<gene>
    <name evidence="1" type="ORF">FIU01_08655</name>
</gene>
<dbReference type="InterPro" id="IPR010982">
    <property type="entry name" value="Lambda_DNA-bd_dom_sf"/>
</dbReference>
<dbReference type="RefSeq" id="WP_140003923.1">
    <property type="nucleotide sequence ID" value="NZ_CP040946.1"/>
</dbReference>
<dbReference type="AlphaFoldDB" id="A0A5B8CTI7"/>
<organism evidence="1 2">
    <name type="scientific">Methylophilus medardicus</name>
    <dbReference type="NCBI Taxonomy" id="2588534"/>
    <lineage>
        <taxon>Bacteria</taxon>
        <taxon>Pseudomonadati</taxon>
        <taxon>Pseudomonadota</taxon>
        <taxon>Betaproteobacteria</taxon>
        <taxon>Nitrosomonadales</taxon>
        <taxon>Methylophilaceae</taxon>
        <taxon>Methylophilus</taxon>
    </lineage>
</organism>
<name>A0A5B8CTI7_9PROT</name>
<dbReference type="OrthoDB" id="5679056at2"/>
<dbReference type="Proteomes" id="UP000311008">
    <property type="component" value="Chromosome"/>
</dbReference>
<dbReference type="NCBIfam" id="TIGR04111">
    <property type="entry name" value="BcepMu_gp16"/>
    <property type="match status" value="1"/>
</dbReference>
<sequence length="82" mass="9143">MNANQVRNMFNESGLSVSEWARLRGFSSGLVYQVLDGKRKCMRGQSHQIAVALGLKPGSSMNVEELNTKLEKISQEQKMVSL</sequence>
<protein>
    <submittedName>
        <fullName evidence="1">DNA-binding protein</fullName>
    </submittedName>
</protein>
<accession>A0A5B8CTI7</accession>
<proteinExistence type="predicted"/>
<keyword evidence="1" id="KW-0238">DNA-binding</keyword>
<dbReference type="GO" id="GO:0003677">
    <property type="term" value="F:DNA binding"/>
    <property type="evidence" value="ECO:0007669"/>
    <property type="project" value="UniProtKB-KW"/>
</dbReference>
<dbReference type="EMBL" id="CP040946">
    <property type="protein sequence ID" value="QDC44593.1"/>
    <property type="molecule type" value="Genomic_DNA"/>
</dbReference>
<dbReference type="InterPro" id="IPR026365">
    <property type="entry name" value="BcepMu_gp16"/>
</dbReference>
<evidence type="ECO:0000313" key="1">
    <source>
        <dbReference type="EMBL" id="QDC44593.1"/>
    </source>
</evidence>